<dbReference type="Proteomes" id="UP001153636">
    <property type="component" value="Chromosome 10"/>
</dbReference>
<dbReference type="AlphaFoldDB" id="A0A9P0G7M4"/>
<reference evidence="1" key="1">
    <citation type="submission" date="2022-01" db="EMBL/GenBank/DDBJ databases">
        <authorList>
            <person name="King R."/>
        </authorList>
    </citation>
    <scope>NUCLEOTIDE SEQUENCE</scope>
</reference>
<gene>
    <name evidence="1" type="ORF">PSYICH_LOCUS2040</name>
</gene>
<organism evidence="1 2">
    <name type="scientific">Psylliodes chrysocephalus</name>
    <dbReference type="NCBI Taxonomy" id="3402493"/>
    <lineage>
        <taxon>Eukaryota</taxon>
        <taxon>Metazoa</taxon>
        <taxon>Ecdysozoa</taxon>
        <taxon>Arthropoda</taxon>
        <taxon>Hexapoda</taxon>
        <taxon>Insecta</taxon>
        <taxon>Pterygota</taxon>
        <taxon>Neoptera</taxon>
        <taxon>Endopterygota</taxon>
        <taxon>Coleoptera</taxon>
        <taxon>Polyphaga</taxon>
        <taxon>Cucujiformia</taxon>
        <taxon>Chrysomeloidea</taxon>
        <taxon>Chrysomelidae</taxon>
        <taxon>Galerucinae</taxon>
        <taxon>Alticini</taxon>
        <taxon>Psylliodes</taxon>
    </lineage>
</organism>
<name>A0A9P0G7M4_9CUCU</name>
<proteinExistence type="predicted"/>
<keyword evidence="2" id="KW-1185">Reference proteome</keyword>
<protein>
    <submittedName>
        <fullName evidence="1">Uncharacterized protein</fullName>
    </submittedName>
</protein>
<dbReference type="EMBL" id="OV651822">
    <property type="protein sequence ID" value="CAH1100941.1"/>
    <property type="molecule type" value="Genomic_DNA"/>
</dbReference>
<evidence type="ECO:0000313" key="1">
    <source>
        <dbReference type="EMBL" id="CAH1100941.1"/>
    </source>
</evidence>
<dbReference type="OrthoDB" id="6781724at2759"/>
<sequence>MKNVKFLKDGTIICCSEKKSEEEDTDSIPQNVQEIQGGIPNVDKITITYLEELIKQKDMTIKNQDIAIKALSDQINLLKQLENQAPKSVSVSPSISSLNAWDTSKADQTEQHRKKTNVISKPVTKKALSNAVHTAESLQVCQEVINLNKEESYASKTSVNKPNKARNLLIGNNENLADCPFKAAVTHRNTLRHYHATNLEPDTDQTELLNYMKKYAPNIEIQKLNSRSPQLYSSFKITVPSEESDNILKMRNDLEQPSTYLPIIMY</sequence>
<accession>A0A9P0G7M4</accession>
<evidence type="ECO:0000313" key="2">
    <source>
        <dbReference type="Proteomes" id="UP001153636"/>
    </source>
</evidence>